<evidence type="ECO:0000313" key="4">
    <source>
        <dbReference type="EMBL" id="KAK1653130.1"/>
    </source>
</evidence>
<reference evidence="4" key="1">
    <citation type="submission" date="2023-07" db="EMBL/GenBank/DDBJ databases">
        <title>A chromosome-level genome assembly of Lolium multiflorum.</title>
        <authorList>
            <person name="Chen Y."/>
            <person name="Copetti D."/>
            <person name="Kolliker R."/>
            <person name="Studer B."/>
        </authorList>
    </citation>
    <scope>NUCLEOTIDE SEQUENCE</scope>
    <source>
        <strain evidence="4">02402/16</strain>
        <tissue evidence="4">Leaf</tissue>
    </source>
</reference>
<feature type="compositionally biased region" description="Basic and acidic residues" evidence="1">
    <location>
        <begin position="402"/>
        <end position="419"/>
    </location>
</feature>
<dbReference type="EMBL" id="JAUUTY010000004">
    <property type="protein sequence ID" value="KAK1653130.1"/>
    <property type="molecule type" value="Genomic_DNA"/>
</dbReference>
<evidence type="ECO:0000259" key="3">
    <source>
        <dbReference type="Pfam" id="PF14392"/>
    </source>
</evidence>
<dbReference type="InterPro" id="IPR025558">
    <property type="entry name" value="DUF4283"/>
</dbReference>
<dbReference type="AlphaFoldDB" id="A0AAD8SLF7"/>
<proteinExistence type="predicted"/>
<dbReference type="PANTHER" id="PTHR31286:SF167">
    <property type="entry name" value="OS09G0268800 PROTEIN"/>
    <property type="match status" value="1"/>
</dbReference>
<evidence type="ECO:0008006" key="6">
    <source>
        <dbReference type="Google" id="ProtNLM"/>
    </source>
</evidence>
<dbReference type="InterPro" id="IPR025836">
    <property type="entry name" value="Zn_knuckle_CX2CX4HX4C"/>
</dbReference>
<feature type="region of interest" description="Disordered" evidence="1">
    <location>
        <begin position="269"/>
        <end position="435"/>
    </location>
</feature>
<evidence type="ECO:0000259" key="2">
    <source>
        <dbReference type="Pfam" id="PF14111"/>
    </source>
</evidence>
<organism evidence="4 5">
    <name type="scientific">Lolium multiflorum</name>
    <name type="common">Italian ryegrass</name>
    <name type="synonym">Lolium perenne subsp. multiflorum</name>
    <dbReference type="NCBI Taxonomy" id="4521"/>
    <lineage>
        <taxon>Eukaryota</taxon>
        <taxon>Viridiplantae</taxon>
        <taxon>Streptophyta</taxon>
        <taxon>Embryophyta</taxon>
        <taxon>Tracheophyta</taxon>
        <taxon>Spermatophyta</taxon>
        <taxon>Magnoliopsida</taxon>
        <taxon>Liliopsida</taxon>
        <taxon>Poales</taxon>
        <taxon>Poaceae</taxon>
        <taxon>BOP clade</taxon>
        <taxon>Pooideae</taxon>
        <taxon>Poodae</taxon>
        <taxon>Poeae</taxon>
        <taxon>Poeae Chloroplast Group 2 (Poeae type)</taxon>
        <taxon>Loliodinae</taxon>
        <taxon>Loliinae</taxon>
        <taxon>Lolium</taxon>
    </lineage>
</organism>
<dbReference type="Pfam" id="PF14111">
    <property type="entry name" value="DUF4283"/>
    <property type="match status" value="1"/>
</dbReference>
<dbReference type="InterPro" id="IPR040256">
    <property type="entry name" value="At4g02000-like"/>
</dbReference>
<dbReference type="PANTHER" id="PTHR31286">
    <property type="entry name" value="GLYCINE-RICH CELL WALL STRUCTURAL PROTEIN 1.8-LIKE"/>
    <property type="match status" value="1"/>
</dbReference>
<evidence type="ECO:0000313" key="5">
    <source>
        <dbReference type="Proteomes" id="UP001231189"/>
    </source>
</evidence>
<name>A0AAD8SLF7_LOLMU</name>
<comment type="caution">
    <text evidence="4">The sequence shown here is derived from an EMBL/GenBank/DDBJ whole genome shotgun (WGS) entry which is preliminary data.</text>
</comment>
<keyword evidence="5" id="KW-1185">Reference proteome</keyword>
<feature type="compositionally biased region" description="Low complexity" evidence="1">
    <location>
        <begin position="288"/>
        <end position="297"/>
    </location>
</feature>
<accession>A0AAD8SLF7</accession>
<feature type="domain" description="Zinc knuckle CX2CX4HX4C" evidence="3">
    <location>
        <begin position="187"/>
        <end position="233"/>
    </location>
</feature>
<feature type="compositionally biased region" description="Acidic residues" evidence="1">
    <location>
        <begin position="322"/>
        <end position="333"/>
    </location>
</feature>
<sequence length="435" mass="47890">MAGESSRAREGSGRKEVDVDELLRNLNLHGEELNDVVLAKEEVRRWPEVKWLAAARVLTRKPFSMLALKNTMMAAWGPAHEVSFSEVEPNLFVLQAFCLGDWKRIMEEGPWLFRGCALMVEPFDGAAMVPEAPHGVEAWVQIHKLPPLFRNKEVLSQLASRVGKILAVETSPVQTRTGPFHRVRVKLDSAKPLTRFVPLAVEGSGRMLLQVKYEKMPKYCEHCGFMGHTYLECGTGEYEEAERQFGPWMLAEEAHWKPGTPGVRARFIARGGSDKMRGPASDRGGRTAGCAGPAAGRATGGRGRGKWVPKPSTAGRKRDSAEAELSEPGEELDTASSPLKPVGEEGNGDTSCLARKHLDMDMARTDDSEAGQMPNQGAGVGKVPPPPPAYVTPSEKKKRQRRMDARFEKSDKDSVRDDLENVPEVAASMEDRPAQ</sequence>
<protein>
    <recommendedName>
        <fullName evidence="6">DUF4283 domain-containing protein</fullName>
    </recommendedName>
</protein>
<feature type="domain" description="DUF4283" evidence="2">
    <location>
        <begin position="56"/>
        <end position="123"/>
    </location>
</feature>
<dbReference type="Proteomes" id="UP001231189">
    <property type="component" value="Unassembled WGS sequence"/>
</dbReference>
<feature type="compositionally biased region" description="Basic and acidic residues" evidence="1">
    <location>
        <begin position="356"/>
        <end position="367"/>
    </location>
</feature>
<dbReference type="Pfam" id="PF14392">
    <property type="entry name" value="zf-CCHC_4"/>
    <property type="match status" value="1"/>
</dbReference>
<gene>
    <name evidence="4" type="ORF">QYE76_070935</name>
</gene>
<evidence type="ECO:0000256" key="1">
    <source>
        <dbReference type="SAM" id="MobiDB-lite"/>
    </source>
</evidence>